<dbReference type="InterPro" id="IPR013088">
    <property type="entry name" value="Znf_NHR/GATA"/>
</dbReference>
<keyword evidence="5" id="KW-0804">Transcription</keyword>
<gene>
    <name evidence="8" type="ORF">CI238_00519</name>
</gene>
<evidence type="ECO:0000256" key="5">
    <source>
        <dbReference type="ARBA" id="ARBA00023163"/>
    </source>
</evidence>
<dbReference type="STRING" id="1573173.A0A166M491"/>
<dbReference type="Proteomes" id="UP000076584">
    <property type="component" value="Unassembled WGS sequence"/>
</dbReference>
<dbReference type="GO" id="GO:0008270">
    <property type="term" value="F:zinc ion binding"/>
    <property type="evidence" value="ECO:0007669"/>
    <property type="project" value="UniProtKB-KW"/>
</dbReference>
<dbReference type="EMBL" id="LFIW01002706">
    <property type="protein sequence ID" value="KZL64266.1"/>
    <property type="molecule type" value="Genomic_DNA"/>
</dbReference>
<dbReference type="AlphaFoldDB" id="A0A166M491"/>
<dbReference type="CDD" id="cd00202">
    <property type="entry name" value="ZnF_GATA"/>
    <property type="match status" value="1"/>
</dbReference>
<evidence type="ECO:0000256" key="2">
    <source>
        <dbReference type="ARBA" id="ARBA00022771"/>
    </source>
</evidence>
<evidence type="ECO:0000313" key="8">
    <source>
        <dbReference type="EMBL" id="KZL64266.1"/>
    </source>
</evidence>
<dbReference type="PROSITE" id="PS50114">
    <property type="entry name" value="GATA_ZN_FINGER_2"/>
    <property type="match status" value="1"/>
</dbReference>
<keyword evidence="3" id="KW-0862">Zinc</keyword>
<dbReference type="PANTHER" id="PTHR47172:SF24">
    <property type="entry name" value="GATA ZINC FINGER DOMAIN-CONTAINING PROTEIN 14-RELATED"/>
    <property type="match status" value="1"/>
</dbReference>
<evidence type="ECO:0000256" key="1">
    <source>
        <dbReference type="ARBA" id="ARBA00022723"/>
    </source>
</evidence>
<dbReference type="Pfam" id="PF00320">
    <property type="entry name" value="GATA"/>
    <property type="match status" value="1"/>
</dbReference>
<evidence type="ECO:0000259" key="7">
    <source>
        <dbReference type="PROSITE" id="PS50114"/>
    </source>
</evidence>
<evidence type="ECO:0000256" key="3">
    <source>
        <dbReference type="ARBA" id="ARBA00022833"/>
    </source>
</evidence>
<name>A0A166M491_COLIC</name>
<feature type="domain" description="GATA-type" evidence="7">
    <location>
        <begin position="166"/>
        <end position="201"/>
    </location>
</feature>
<dbReference type="PANTHER" id="PTHR47172">
    <property type="entry name" value="OS01G0976800 PROTEIN"/>
    <property type="match status" value="1"/>
</dbReference>
<evidence type="ECO:0000256" key="4">
    <source>
        <dbReference type="ARBA" id="ARBA00023015"/>
    </source>
</evidence>
<reference evidence="8 9" key="1">
    <citation type="submission" date="2015-06" db="EMBL/GenBank/DDBJ databases">
        <title>Survival trade-offs in plant roots during colonization by closely related pathogenic and mutualistic fungi.</title>
        <authorList>
            <person name="Hacquard S."/>
            <person name="Kracher B."/>
            <person name="Hiruma K."/>
            <person name="Weinman A."/>
            <person name="Muench P."/>
            <person name="Garrido Oter R."/>
            <person name="Ver Loren van Themaat E."/>
            <person name="Dallerey J.-F."/>
            <person name="Damm U."/>
            <person name="Henrissat B."/>
            <person name="Lespinet O."/>
            <person name="Thon M."/>
            <person name="Kemen E."/>
            <person name="McHardy A.C."/>
            <person name="Schulze-Lefert P."/>
            <person name="O'Connell R.J."/>
        </authorList>
    </citation>
    <scope>NUCLEOTIDE SEQUENCE [LARGE SCALE GENOMIC DNA]</scope>
    <source>
        <strain evidence="8 9">MAFF 238704</strain>
    </source>
</reference>
<accession>A0A166M491</accession>
<keyword evidence="4" id="KW-0805">Transcription regulation</keyword>
<protein>
    <submittedName>
        <fullName evidence="8">Gata zinc finger</fullName>
    </submittedName>
</protein>
<dbReference type="InterPro" id="IPR000679">
    <property type="entry name" value="Znf_GATA"/>
</dbReference>
<keyword evidence="1" id="KW-0479">Metal-binding</keyword>
<organism evidence="8 9">
    <name type="scientific">Colletotrichum incanum</name>
    <name type="common">Soybean anthracnose fungus</name>
    <dbReference type="NCBI Taxonomy" id="1573173"/>
    <lineage>
        <taxon>Eukaryota</taxon>
        <taxon>Fungi</taxon>
        <taxon>Dikarya</taxon>
        <taxon>Ascomycota</taxon>
        <taxon>Pezizomycotina</taxon>
        <taxon>Sordariomycetes</taxon>
        <taxon>Hypocreomycetidae</taxon>
        <taxon>Glomerellales</taxon>
        <taxon>Glomerellaceae</taxon>
        <taxon>Colletotrichum</taxon>
        <taxon>Colletotrichum spaethianum species complex</taxon>
    </lineage>
</organism>
<dbReference type="SMART" id="SM00401">
    <property type="entry name" value="ZnF_GATA"/>
    <property type="match status" value="1"/>
</dbReference>
<dbReference type="GO" id="GO:0006355">
    <property type="term" value="P:regulation of DNA-templated transcription"/>
    <property type="evidence" value="ECO:0007669"/>
    <property type="project" value="InterPro"/>
</dbReference>
<comment type="caution">
    <text evidence="8">The sequence shown here is derived from an EMBL/GenBank/DDBJ whole genome shotgun (WGS) entry which is preliminary data.</text>
</comment>
<dbReference type="GO" id="GO:0043565">
    <property type="term" value="F:sequence-specific DNA binding"/>
    <property type="evidence" value="ECO:0007669"/>
    <property type="project" value="InterPro"/>
</dbReference>
<dbReference type="SUPFAM" id="SSF57716">
    <property type="entry name" value="Glucocorticoid receptor-like (DNA-binding domain)"/>
    <property type="match status" value="1"/>
</dbReference>
<keyword evidence="2 6" id="KW-0863">Zinc-finger</keyword>
<sequence length="247" mass="27280">MEPSGCDAVKPNPKGSKIVFTESSDTVSVSPHMPNSDNHGNISTPLSLNELKAGELLQRVHGDTSQLLDNIQSLLESNFLSGGSKWNKLSGVVVNQPSLLLAQDLSQHIAASVDELVMLCHESAADAEQQLEQCLPGQQRWKMGRNHRTGSIASQCYPQMTQKQRRTSRLVCHICQTSSTPQWRNGPAGLWTLCNVCGLIYARQVRKNGRAKRNKKFPVAPNEYGCKQWQMIPEGFVKEPAIDLSSM</sequence>
<evidence type="ECO:0000256" key="6">
    <source>
        <dbReference type="PROSITE-ProRule" id="PRU00094"/>
    </source>
</evidence>
<evidence type="ECO:0000313" key="9">
    <source>
        <dbReference type="Proteomes" id="UP000076584"/>
    </source>
</evidence>
<keyword evidence="9" id="KW-1185">Reference proteome</keyword>
<proteinExistence type="predicted"/>
<dbReference type="Gene3D" id="3.30.50.10">
    <property type="entry name" value="Erythroid Transcription Factor GATA-1, subunit A"/>
    <property type="match status" value="1"/>
</dbReference>